<protein>
    <recommendedName>
        <fullName evidence="4">Flagellar hook-associated protein 1</fullName>
    </recommendedName>
</protein>
<dbReference type="Pfam" id="PF06429">
    <property type="entry name" value="Flg_bbr_C"/>
    <property type="match status" value="1"/>
</dbReference>
<dbReference type="Proteomes" id="UP000250163">
    <property type="component" value="Chromosome MORIYA"/>
</dbReference>
<dbReference type="GO" id="GO:0044780">
    <property type="term" value="P:bacterial-type flagellum assembly"/>
    <property type="evidence" value="ECO:0007669"/>
    <property type="project" value="InterPro"/>
</dbReference>
<reference evidence="11" key="1">
    <citation type="submission" date="2018-05" db="EMBL/GenBank/DDBJ databases">
        <authorList>
            <person name="Cea G.-C."/>
            <person name="William W."/>
        </authorList>
    </citation>
    <scope>NUCLEOTIDE SEQUENCE [LARGE SCALE GENOMIC DNA]</scope>
    <source>
        <strain evidence="11">DB21MT 5</strain>
    </source>
</reference>
<comment type="similarity">
    <text evidence="3">Belongs to the flagella basal body rod proteins family.</text>
</comment>
<evidence type="ECO:0000256" key="1">
    <source>
        <dbReference type="ARBA" id="ARBA00004365"/>
    </source>
</evidence>
<evidence type="ECO:0000313" key="11">
    <source>
        <dbReference type="Proteomes" id="UP000250163"/>
    </source>
</evidence>
<dbReference type="GO" id="GO:0009424">
    <property type="term" value="C:bacterial-type flagellum hook"/>
    <property type="evidence" value="ECO:0007669"/>
    <property type="project" value="InterPro"/>
</dbReference>
<dbReference type="PANTHER" id="PTHR30033:SF1">
    <property type="entry name" value="FLAGELLAR HOOK-ASSOCIATED PROTEIN 1"/>
    <property type="match status" value="1"/>
</dbReference>
<feature type="domain" description="Flagellar basal body rod protein N-terminal" evidence="7">
    <location>
        <begin position="5"/>
        <end position="34"/>
    </location>
</feature>
<dbReference type="InterPro" id="IPR053927">
    <property type="entry name" value="FlgK_helical"/>
</dbReference>
<dbReference type="Pfam" id="PF22638">
    <property type="entry name" value="FlgK_D1"/>
    <property type="match status" value="1"/>
</dbReference>
<comment type="subcellular location">
    <subcellularLocation>
        <location evidence="1">Bacterial flagellum</location>
    </subcellularLocation>
    <subcellularLocation>
        <location evidence="2">Secreted</location>
    </subcellularLocation>
</comment>
<organism evidence="10 11">
    <name type="scientific">Moritella yayanosii</name>
    <dbReference type="NCBI Taxonomy" id="69539"/>
    <lineage>
        <taxon>Bacteria</taxon>
        <taxon>Pseudomonadati</taxon>
        <taxon>Pseudomonadota</taxon>
        <taxon>Gammaproteobacteria</taxon>
        <taxon>Alteromonadales</taxon>
        <taxon>Moritellaceae</taxon>
        <taxon>Moritella</taxon>
    </lineage>
</organism>
<dbReference type="InterPro" id="IPR001444">
    <property type="entry name" value="Flag_bb_rod_N"/>
</dbReference>
<gene>
    <name evidence="10" type="ORF">MORIYA_4030</name>
</gene>
<sequence>MANLLQIGTSGVLGHQQMLNTTGNNIANVNTDGYSRQRTQHNSQIDNMGLARSDTGREINQFAQAEVLLDTSKFNNRDKFLTEITRTDQVLSDSSNNLGSGVSTLFESFHTLNDDPTSLSTRELALSDAKSLVSSFSSVGKQLQSQVKTANNEITAKPDLLNALIKEIQGLNQLVMIANNTSQGVSGTLLDKRDESIKALASEIDISTIANDNKSISINLISGQPLVMQSSVSQFTVVTNNPDTSINELALNIDSNQILLQETELGGTVGALFSFRDEAVSPALREIGQLALGIGSAINSQNRMGLDLNGQLGKDIYGMPGTMAQGYHDNSNSEHMVTSTIRPTEGGALTVNQYQVTMTSPLTFDVYEIKDGQQSTNPLPISGAYPGPVTVDEHGFDIDFSAAVGGFKSGDKFILSPTLFNFDDYQVIASRPEDIALSSALRSSRNTNNITDSQLIVSSIFDSSLSFSNNALNMAAPQSVTVNNSGDFDIFDANGTLLATSSGALLGLDLLANSVPPLNPQTGYEIKISGNPNPGESFSLHYNSNSAGDNSNGLKLAGLESENTLRQNKVTSGGNQMTISEGISTLIAGIGNKTRAARVDQSASESKLTQSQNWVESVSGVNLDEEAANMVRYEQAYNASARVVSISKEIFDTILNAAR</sequence>
<dbReference type="GO" id="GO:0005576">
    <property type="term" value="C:extracellular region"/>
    <property type="evidence" value="ECO:0007669"/>
    <property type="project" value="UniProtKB-SubCell"/>
</dbReference>
<evidence type="ECO:0000256" key="6">
    <source>
        <dbReference type="ARBA" id="ARBA00023143"/>
    </source>
</evidence>
<feature type="domain" description="Flagellar hook-associated protein FlgK helical" evidence="9">
    <location>
        <begin position="85"/>
        <end position="317"/>
    </location>
</feature>
<keyword evidence="10" id="KW-0969">Cilium</keyword>
<dbReference type="PRINTS" id="PR01005">
    <property type="entry name" value="FLGHOOKAP1"/>
</dbReference>
<accession>A0A330LW84</accession>
<proteinExistence type="inferred from homology"/>
<evidence type="ECO:0000259" key="8">
    <source>
        <dbReference type="Pfam" id="PF06429"/>
    </source>
</evidence>
<dbReference type="KEGG" id="mya:MORIYA_4030"/>
<evidence type="ECO:0000256" key="4">
    <source>
        <dbReference type="ARBA" id="ARBA00016244"/>
    </source>
</evidence>
<keyword evidence="6" id="KW-0975">Bacterial flagellum</keyword>
<dbReference type="AlphaFoldDB" id="A0A330LW84"/>
<dbReference type="InterPro" id="IPR019776">
    <property type="entry name" value="Flagellar_basal_body_rod_CS"/>
</dbReference>
<dbReference type="OrthoDB" id="9802553at2"/>
<dbReference type="Pfam" id="PF00460">
    <property type="entry name" value="Flg_bb_rod"/>
    <property type="match status" value="1"/>
</dbReference>
<keyword evidence="5" id="KW-0964">Secreted</keyword>
<keyword evidence="10" id="KW-0282">Flagellum</keyword>
<evidence type="ECO:0000256" key="3">
    <source>
        <dbReference type="ARBA" id="ARBA00009677"/>
    </source>
</evidence>
<feature type="domain" description="Flagellar basal-body/hook protein C-terminal" evidence="8">
    <location>
        <begin position="618"/>
        <end position="656"/>
    </location>
</feature>
<dbReference type="GO" id="GO:0005198">
    <property type="term" value="F:structural molecule activity"/>
    <property type="evidence" value="ECO:0007669"/>
    <property type="project" value="InterPro"/>
</dbReference>
<dbReference type="InterPro" id="IPR010930">
    <property type="entry name" value="Flg_bb/hook_C_dom"/>
</dbReference>
<dbReference type="SUPFAM" id="SSF64518">
    <property type="entry name" value="Phase 1 flagellin"/>
    <property type="match status" value="1"/>
</dbReference>
<evidence type="ECO:0000259" key="7">
    <source>
        <dbReference type="Pfam" id="PF00460"/>
    </source>
</evidence>
<dbReference type="RefSeq" id="WP_112717836.1">
    <property type="nucleotide sequence ID" value="NZ_LS483250.1"/>
</dbReference>
<evidence type="ECO:0000256" key="5">
    <source>
        <dbReference type="ARBA" id="ARBA00022525"/>
    </source>
</evidence>
<dbReference type="InterPro" id="IPR002371">
    <property type="entry name" value="FlgK"/>
</dbReference>
<evidence type="ECO:0000313" key="10">
    <source>
        <dbReference type="EMBL" id="SQD80482.1"/>
    </source>
</evidence>
<keyword evidence="10" id="KW-0966">Cell projection</keyword>
<evidence type="ECO:0000259" key="9">
    <source>
        <dbReference type="Pfam" id="PF22638"/>
    </source>
</evidence>
<keyword evidence="11" id="KW-1185">Reference proteome</keyword>
<evidence type="ECO:0000256" key="2">
    <source>
        <dbReference type="ARBA" id="ARBA00004613"/>
    </source>
</evidence>
<dbReference type="PANTHER" id="PTHR30033">
    <property type="entry name" value="FLAGELLAR HOOK-ASSOCIATED PROTEIN 1"/>
    <property type="match status" value="1"/>
</dbReference>
<name>A0A330LW84_9GAMM</name>
<dbReference type="EMBL" id="LS483250">
    <property type="protein sequence ID" value="SQD80482.1"/>
    <property type="molecule type" value="Genomic_DNA"/>
</dbReference>
<dbReference type="PROSITE" id="PS00588">
    <property type="entry name" value="FLAGELLA_BB_ROD"/>
    <property type="match status" value="1"/>
</dbReference>